<sequence length="255" mass="27227">MSAKRRIAGFAAAASVGGLILTMAFPLVDQAATAEPKAAAGTQQRLFSEVSSDEMPPSFAEISAVDSRTAAPADYEFSAESVVNYPFKQRVMLTDPFGYRTAPVEQFHDAQDFAASEGTPIYAIADGKALEAGPANDGCGFGLKLEHEIDGHTVTSRYCHMQDSSHQIKVGDTIKMGDPVGRVGATGMAFGAHLHFAIRVDDKPADPMPFLSKYHRMDRKDAAKSKKPSTGVVDPTTNEVVPMQDSQSQQTTSAP</sequence>
<dbReference type="AlphaFoldDB" id="A0A934QCM3"/>
<dbReference type="InterPro" id="IPR050570">
    <property type="entry name" value="Cell_wall_metabolism_enzyme"/>
</dbReference>
<organism evidence="5 6">
    <name type="scientific">Leucobacter edaphi</name>
    <dbReference type="NCBI Taxonomy" id="2796472"/>
    <lineage>
        <taxon>Bacteria</taxon>
        <taxon>Bacillati</taxon>
        <taxon>Actinomycetota</taxon>
        <taxon>Actinomycetes</taxon>
        <taxon>Micrococcales</taxon>
        <taxon>Microbacteriaceae</taxon>
        <taxon>Leucobacter</taxon>
    </lineage>
</organism>
<protein>
    <submittedName>
        <fullName evidence="5">M23 family metallopeptidase</fullName>
    </submittedName>
</protein>
<dbReference type="SUPFAM" id="SSF51261">
    <property type="entry name" value="Duplicated hybrid motif"/>
    <property type="match status" value="1"/>
</dbReference>
<feature type="domain" description="M23ase beta-sheet core" evidence="4">
    <location>
        <begin position="107"/>
        <end position="207"/>
    </location>
</feature>
<dbReference type="Pfam" id="PF01551">
    <property type="entry name" value="Peptidase_M23"/>
    <property type="match status" value="1"/>
</dbReference>
<evidence type="ECO:0000313" key="5">
    <source>
        <dbReference type="EMBL" id="MBK0421375.1"/>
    </source>
</evidence>
<feature type="chain" id="PRO_5039566408" evidence="3">
    <location>
        <begin position="32"/>
        <end position="255"/>
    </location>
</feature>
<dbReference type="EMBL" id="JAEHOI010000003">
    <property type="protein sequence ID" value="MBK0421375.1"/>
    <property type="molecule type" value="Genomic_DNA"/>
</dbReference>
<evidence type="ECO:0000256" key="1">
    <source>
        <dbReference type="ARBA" id="ARBA00022729"/>
    </source>
</evidence>
<keyword evidence="1 3" id="KW-0732">Signal</keyword>
<evidence type="ECO:0000259" key="4">
    <source>
        <dbReference type="Pfam" id="PF01551"/>
    </source>
</evidence>
<feature type="compositionally biased region" description="Polar residues" evidence="2">
    <location>
        <begin position="235"/>
        <end position="255"/>
    </location>
</feature>
<dbReference type="Gene3D" id="2.70.70.10">
    <property type="entry name" value="Glucose Permease (Domain IIA)"/>
    <property type="match status" value="1"/>
</dbReference>
<dbReference type="InterPro" id="IPR016047">
    <property type="entry name" value="M23ase_b-sheet_dom"/>
</dbReference>
<feature type="signal peptide" evidence="3">
    <location>
        <begin position="1"/>
        <end position="31"/>
    </location>
</feature>
<comment type="caution">
    <text evidence="5">The sequence shown here is derived from an EMBL/GenBank/DDBJ whole genome shotgun (WGS) entry which is preliminary data.</text>
</comment>
<dbReference type="PANTHER" id="PTHR21666">
    <property type="entry name" value="PEPTIDASE-RELATED"/>
    <property type="match status" value="1"/>
</dbReference>
<keyword evidence="6" id="KW-1185">Reference proteome</keyword>
<dbReference type="PANTHER" id="PTHR21666:SF289">
    <property type="entry name" value="L-ALA--D-GLU ENDOPEPTIDASE"/>
    <property type="match status" value="1"/>
</dbReference>
<proteinExistence type="predicted"/>
<name>A0A934QCM3_9MICO</name>
<evidence type="ECO:0000313" key="6">
    <source>
        <dbReference type="Proteomes" id="UP000618733"/>
    </source>
</evidence>
<dbReference type="InterPro" id="IPR011055">
    <property type="entry name" value="Dup_hybrid_motif"/>
</dbReference>
<reference evidence="5" key="1">
    <citation type="submission" date="2020-12" db="EMBL/GenBank/DDBJ databases">
        <title>Leucobacter sp. CAS2, isolated from Chromium sludge.</title>
        <authorList>
            <person name="Xu Z."/>
        </authorList>
    </citation>
    <scope>NUCLEOTIDE SEQUENCE</scope>
    <source>
        <strain evidence="5">CSA2</strain>
    </source>
</reference>
<feature type="region of interest" description="Disordered" evidence="2">
    <location>
        <begin position="214"/>
        <end position="255"/>
    </location>
</feature>
<accession>A0A934QCM3</accession>
<dbReference type="CDD" id="cd12797">
    <property type="entry name" value="M23_peptidase"/>
    <property type="match status" value="1"/>
</dbReference>
<evidence type="ECO:0000256" key="2">
    <source>
        <dbReference type="SAM" id="MobiDB-lite"/>
    </source>
</evidence>
<gene>
    <name evidence="5" type="ORF">JD292_04715</name>
</gene>
<dbReference type="GO" id="GO:0004222">
    <property type="term" value="F:metalloendopeptidase activity"/>
    <property type="evidence" value="ECO:0007669"/>
    <property type="project" value="TreeGrafter"/>
</dbReference>
<evidence type="ECO:0000256" key="3">
    <source>
        <dbReference type="SAM" id="SignalP"/>
    </source>
</evidence>
<dbReference type="Proteomes" id="UP000618733">
    <property type="component" value="Unassembled WGS sequence"/>
</dbReference>